<dbReference type="EMBL" id="LJDB01000078">
    <property type="protein sequence ID" value="ONI38782.1"/>
    <property type="molecule type" value="Genomic_DNA"/>
</dbReference>
<proteinExistence type="predicted"/>
<comment type="caution">
    <text evidence="1">The sequence shown here is derived from an EMBL/GenBank/DDBJ whole genome shotgun (WGS) entry which is preliminary data.</text>
</comment>
<dbReference type="Proteomes" id="UP000188605">
    <property type="component" value="Unassembled WGS sequence"/>
</dbReference>
<sequence>MNITVVGSGLMGNALAQVFASIYPVKVLAVVDEDDYYAPVKMNFDIMIAAGAATKEEKENVISRITYTKDKTEAYSDADFIIECVPEIMELKQKVLAEIENYCKVDTILATNTSVMSVTEIASLCKHKERVLGAHFWNPGHLIPLVEVVKTEYADDKYIDMTMELLKKVGKKPILCKKDVPGFVANRLQHALWREAFYMVENGIADAKTVDDACKYGPGLRWPVLGPMENSDMVSIQLSYNIHNYILKYLADNHEPSKCLSEMLEKGDNGFSTGKGWQEWTAEEIVESNKNLREHLINNIK</sequence>
<reference evidence="1" key="1">
    <citation type="submission" date="2016-08" db="EMBL/GenBank/DDBJ databases">
        <authorList>
            <person name="Ngugi D.K."/>
            <person name="Miyake S."/>
            <person name="Stingl U."/>
        </authorList>
    </citation>
    <scope>NUCLEOTIDE SEQUENCE</scope>
    <source>
        <strain evidence="1">SCG-B11WGA-EpuloA1</strain>
    </source>
</reference>
<evidence type="ECO:0000313" key="2">
    <source>
        <dbReference type="Proteomes" id="UP000188605"/>
    </source>
</evidence>
<name>A0ACC8X9K5_9FIRM</name>
<organism evidence="1 2">
    <name type="scientific">Candidatus Epulonipiscium fishelsonii</name>
    <dbReference type="NCBI Taxonomy" id="77094"/>
    <lineage>
        <taxon>Bacteria</taxon>
        <taxon>Bacillati</taxon>
        <taxon>Bacillota</taxon>
        <taxon>Clostridia</taxon>
        <taxon>Lachnospirales</taxon>
        <taxon>Lachnospiraceae</taxon>
        <taxon>Candidatus Epulonipiscium</taxon>
    </lineage>
</organism>
<accession>A0ACC8X9K5</accession>
<gene>
    <name evidence="1" type="ORF">AN396_09865</name>
</gene>
<keyword evidence="2" id="KW-1185">Reference proteome</keyword>
<protein>
    <submittedName>
        <fullName evidence="1">3-hydroxyacyl-CoA dehydrogenase</fullName>
    </submittedName>
</protein>
<evidence type="ECO:0000313" key="1">
    <source>
        <dbReference type="EMBL" id="ONI38782.1"/>
    </source>
</evidence>